<dbReference type="Proteomes" id="UP000010878">
    <property type="component" value="Chromosome"/>
</dbReference>
<dbReference type="OrthoDB" id="194600at2157"/>
<dbReference type="STRING" id="694430.Natoc_0543"/>
<keyword evidence="3" id="KW-1185">Reference proteome</keyword>
<dbReference type="EMBL" id="CP003929">
    <property type="protein sequence ID" value="AGB36405.1"/>
    <property type="molecule type" value="Genomic_DNA"/>
</dbReference>
<dbReference type="GO" id="GO:0016787">
    <property type="term" value="F:hydrolase activity"/>
    <property type="evidence" value="ECO:0007669"/>
    <property type="project" value="UniProtKB-KW"/>
</dbReference>
<keyword evidence="2" id="KW-0808">Transferase</keyword>
<dbReference type="RefSeq" id="WP_015319860.1">
    <property type="nucleotide sequence ID" value="NC_019974.1"/>
</dbReference>
<name>L0JVT3_9EURY</name>
<reference evidence="2 3" key="1">
    <citation type="submission" date="2012-11" db="EMBL/GenBank/DDBJ databases">
        <title>FINISHED of Natronococcus occultus SP4, DSM 3396.</title>
        <authorList>
            <consortium name="DOE Joint Genome Institute"/>
            <person name="Eisen J."/>
            <person name="Huntemann M."/>
            <person name="Wei C.-L."/>
            <person name="Han J."/>
            <person name="Detter J.C."/>
            <person name="Han C."/>
            <person name="Tapia R."/>
            <person name="Chen A."/>
            <person name="Kyrpides N."/>
            <person name="Mavromatis K."/>
            <person name="Markowitz V."/>
            <person name="Szeto E."/>
            <person name="Ivanova N."/>
            <person name="Mikhailova N."/>
            <person name="Ovchinnikova G."/>
            <person name="Pagani I."/>
            <person name="Pati A."/>
            <person name="Goodwin L."/>
            <person name="Nordberg H.P."/>
            <person name="Cantor M.N."/>
            <person name="Hua S.X."/>
            <person name="Woyke T."/>
            <person name="Eisen J."/>
            <person name="Klenk H.-P."/>
            <person name="Klenk H.-P."/>
        </authorList>
    </citation>
    <scope>NUCLEOTIDE SEQUENCE [LARGE SCALE GENOMIC DNA]</scope>
    <source>
        <strain evidence="2 3">SP4</strain>
    </source>
</reference>
<dbReference type="Gene3D" id="3.40.50.1820">
    <property type="entry name" value="alpha/beta hydrolase"/>
    <property type="match status" value="1"/>
</dbReference>
<feature type="domain" description="AB hydrolase-1" evidence="1">
    <location>
        <begin position="63"/>
        <end position="299"/>
    </location>
</feature>
<dbReference type="GO" id="GO:0016746">
    <property type="term" value="F:acyltransferase activity"/>
    <property type="evidence" value="ECO:0007669"/>
    <property type="project" value="UniProtKB-KW"/>
</dbReference>
<dbReference type="GeneID" id="14405571"/>
<evidence type="ECO:0000313" key="3">
    <source>
        <dbReference type="Proteomes" id="UP000010878"/>
    </source>
</evidence>
<proteinExistence type="predicted"/>
<gene>
    <name evidence="2" type="ORF">Natoc_0543</name>
</gene>
<dbReference type="KEGG" id="nou:Natoc_0543"/>
<dbReference type="AlphaFoldDB" id="L0JVT3"/>
<accession>L0JVT3</accession>
<protein>
    <submittedName>
        <fullName evidence="2">Putative hydrolase or acyltransferase of alpha/beta superfamily</fullName>
    </submittedName>
</protein>
<dbReference type="eggNOG" id="arCOG01653">
    <property type="taxonomic scope" value="Archaea"/>
</dbReference>
<dbReference type="PANTHER" id="PTHR46438">
    <property type="entry name" value="ALPHA/BETA-HYDROLASES SUPERFAMILY PROTEIN"/>
    <property type="match status" value="1"/>
</dbReference>
<keyword evidence="2" id="KW-0378">Hydrolase</keyword>
<dbReference type="HOGENOM" id="CLU_020336_13_4_2"/>
<evidence type="ECO:0000313" key="2">
    <source>
        <dbReference type="EMBL" id="AGB36405.1"/>
    </source>
</evidence>
<dbReference type="Pfam" id="PF12697">
    <property type="entry name" value="Abhydrolase_6"/>
    <property type="match status" value="1"/>
</dbReference>
<keyword evidence="2" id="KW-0012">Acyltransferase</keyword>
<evidence type="ECO:0000259" key="1">
    <source>
        <dbReference type="Pfam" id="PF12697"/>
    </source>
</evidence>
<dbReference type="InterPro" id="IPR029058">
    <property type="entry name" value="AB_hydrolase_fold"/>
</dbReference>
<dbReference type="PRINTS" id="PR00111">
    <property type="entry name" value="ABHYDROLASE"/>
</dbReference>
<dbReference type="PANTHER" id="PTHR46438:SF2">
    <property type="entry name" value="ALPHA_BETA-HYDROLASES SUPERFAMILY PROTEIN"/>
    <property type="match status" value="1"/>
</dbReference>
<dbReference type="SUPFAM" id="SSF53474">
    <property type="entry name" value="alpha/beta-Hydrolases"/>
    <property type="match status" value="1"/>
</dbReference>
<dbReference type="InterPro" id="IPR000073">
    <property type="entry name" value="AB_hydrolase_1"/>
</dbReference>
<sequence>MRLRTVLGGIVGTVGAAAVGNRLLKRRASEFDHRLTGIERTYRWRGMEVSYTVAGDPDDEEMLLLHGIHAGASSYEFEPVIERLAENYRVVAVDLPGFGRSERPPLVYSAGLYAEFVRDFAADVTDEPIVVASSLTGAFAVDAAEDSEFAHLVLIGPTADTGGKRPWLRTLLRSPVVGTTLFNLLASKPSIRYFYDRDGYYEPDRIDDEEVAYAWTSAHQPGARYAPASFASGTLDPDFDLQTELAALETPTTLVWGRDAELVPLREGRTLADAADLDLVVIDYATQLPHAEHPEKFVEYLTTELLAGDLGVDSDADSNTGIGSDSDVEA</sequence>
<organism evidence="2 3">
    <name type="scientific">Natronococcus occultus SP4</name>
    <dbReference type="NCBI Taxonomy" id="694430"/>
    <lineage>
        <taxon>Archaea</taxon>
        <taxon>Methanobacteriati</taxon>
        <taxon>Methanobacteriota</taxon>
        <taxon>Stenosarchaea group</taxon>
        <taxon>Halobacteria</taxon>
        <taxon>Halobacteriales</taxon>
        <taxon>Natrialbaceae</taxon>
        <taxon>Natronococcus</taxon>
    </lineage>
</organism>